<evidence type="ECO:0000313" key="2">
    <source>
        <dbReference type="EMBL" id="KAG6945902.1"/>
    </source>
</evidence>
<gene>
    <name evidence="2" type="ORF">JG688_00016312</name>
</gene>
<evidence type="ECO:0000259" key="1">
    <source>
        <dbReference type="Pfam" id="PF21056"/>
    </source>
</evidence>
<feature type="domain" description="ZSWIM1/3 RNaseH-like" evidence="1">
    <location>
        <begin position="1"/>
        <end position="111"/>
    </location>
</feature>
<name>A0A8J5I4I2_9STRA</name>
<evidence type="ECO:0000313" key="3">
    <source>
        <dbReference type="Proteomes" id="UP000709295"/>
    </source>
</evidence>
<dbReference type="InterPro" id="IPR048324">
    <property type="entry name" value="ZSWIM1-3_RNaseH-like"/>
</dbReference>
<accession>A0A8J5I4I2</accession>
<sequence length="113" mass="13077">ILLQTKVQREIFSRWGDTLGLDWTHTCTNLEFYVGTKMRNFRTIQKLTTLFISAGSLIATVGTGRGVSVLDFLCLKQQKESLLAVLTWFKERNLSWPHLQSLVIDKDFTEWLL</sequence>
<proteinExistence type="predicted"/>
<organism evidence="2 3">
    <name type="scientific">Phytophthora aleatoria</name>
    <dbReference type="NCBI Taxonomy" id="2496075"/>
    <lineage>
        <taxon>Eukaryota</taxon>
        <taxon>Sar</taxon>
        <taxon>Stramenopiles</taxon>
        <taxon>Oomycota</taxon>
        <taxon>Peronosporomycetes</taxon>
        <taxon>Peronosporales</taxon>
        <taxon>Peronosporaceae</taxon>
        <taxon>Phytophthora</taxon>
    </lineage>
</organism>
<dbReference type="Proteomes" id="UP000709295">
    <property type="component" value="Unassembled WGS sequence"/>
</dbReference>
<reference evidence="2" key="1">
    <citation type="submission" date="2021-01" db="EMBL/GenBank/DDBJ databases">
        <title>Phytophthora aleatoria, a newly-described species from Pinus radiata is distinct from Phytophthora cactorum isolates based on comparative genomics.</title>
        <authorList>
            <person name="Mcdougal R."/>
            <person name="Panda P."/>
            <person name="Williams N."/>
            <person name="Studholme D.J."/>
        </authorList>
    </citation>
    <scope>NUCLEOTIDE SEQUENCE</scope>
    <source>
        <strain evidence="2">NZFS 4037</strain>
    </source>
</reference>
<dbReference type="AlphaFoldDB" id="A0A8J5I4I2"/>
<feature type="non-terminal residue" evidence="2">
    <location>
        <position position="1"/>
    </location>
</feature>
<dbReference type="EMBL" id="JAENGY010001993">
    <property type="protein sequence ID" value="KAG6945902.1"/>
    <property type="molecule type" value="Genomic_DNA"/>
</dbReference>
<protein>
    <recommendedName>
        <fullName evidence="1">ZSWIM1/3 RNaseH-like domain-containing protein</fullName>
    </recommendedName>
</protein>
<dbReference type="Pfam" id="PF21056">
    <property type="entry name" value="ZSWIM1-3_RNaseH-like"/>
    <property type="match status" value="1"/>
</dbReference>
<comment type="caution">
    <text evidence="2">The sequence shown here is derived from an EMBL/GenBank/DDBJ whole genome shotgun (WGS) entry which is preliminary data.</text>
</comment>
<keyword evidence="3" id="KW-1185">Reference proteome</keyword>